<keyword evidence="3 9" id="KW-0813">Transport</keyword>
<sequence length="459" mass="51070">MNLNYVKEIAKWMQSDRPVAEVREELLNYHDRDIAFAIESLDGAARKKAFQILDEERLADVFSYFKAPLEYMDEIGMERFAAIVSDMDSDDAVDVLEELDDATRKRLAPLLQADARKAIRLIRSYDEDEIGSQMTTNFVRISQGISVKQATRSLILQADKNDNINTIYVSDGERHYVGAIDLKDLITAREYDDLEDIIVSSYPYVFAEEKIDACVDKIKEYAEDSIPVLDEERRIVGVITATDITELVDEEMGEDYAMLAGMTEASDLDETTFQSMKKRLPWLILLLFLGMGVSSVVGLFEQVVAQVALIVCFQSLILDMAGNVGTQSLAVTIRILMDENLSLGEKWKFIGKELRVGTYNGLLLGGMAFLFIGIYVTAAKGKTLAYAFTVSGCVGISLLVAMMISSLVGVLTPMFFHKIKVDPAVASGPLITTINDLVAVVTYYGLSWLLLIRMCGIHG</sequence>
<comment type="function">
    <text evidence="9">Acts as a magnesium transporter.</text>
</comment>
<evidence type="ECO:0000256" key="5">
    <source>
        <dbReference type="ARBA" id="ARBA00022842"/>
    </source>
</evidence>
<dbReference type="SUPFAM" id="SSF161093">
    <property type="entry name" value="MgtE membrane domain-like"/>
    <property type="match status" value="1"/>
</dbReference>
<evidence type="ECO:0000256" key="8">
    <source>
        <dbReference type="PROSITE-ProRule" id="PRU00703"/>
    </source>
</evidence>
<name>A0ABR7ICZ3_9FIRM</name>
<dbReference type="Proteomes" id="UP000621540">
    <property type="component" value="Unassembled WGS sequence"/>
</dbReference>
<evidence type="ECO:0000313" key="12">
    <source>
        <dbReference type="Proteomes" id="UP000621540"/>
    </source>
</evidence>
<protein>
    <recommendedName>
        <fullName evidence="9">Magnesium transporter MgtE</fullName>
    </recommendedName>
</protein>
<dbReference type="PANTHER" id="PTHR43773:SF1">
    <property type="entry name" value="MAGNESIUM TRANSPORTER MGTE"/>
    <property type="match status" value="1"/>
</dbReference>
<gene>
    <name evidence="11" type="primary">mgtE</name>
    <name evidence="11" type="ORF">H8Z76_12460</name>
</gene>
<proteinExistence type="inferred from homology"/>
<dbReference type="PANTHER" id="PTHR43773">
    <property type="entry name" value="MAGNESIUM TRANSPORTER MGTE"/>
    <property type="match status" value="1"/>
</dbReference>
<comment type="caution">
    <text evidence="11">The sequence shown here is derived from an EMBL/GenBank/DDBJ whole genome shotgun (WGS) entry which is preliminary data.</text>
</comment>
<dbReference type="RefSeq" id="WP_186982674.1">
    <property type="nucleotide sequence ID" value="NZ_JACOQH010000011.1"/>
</dbReference>
<feature type="domain" description="CBS" evidence="10">
    <location>
        <begin position="198"/>
        <end position="254"/>
    </location>
</feature>
<dbReference type="Gene3D" id="3.10.580.10">
    <property type="entry name" value="CBS-domain"/>
    <property type="match status" value="1"/>
</dbReference>
<accession>A0ABR7ICZ3</accession>
<evidence type="ECO:0000256" key="9">
    <source>
        <dbReference type="RuleBase" id="RU362011"/>
    </source>
</evidence>
<dbReference type="InterPro" id="IPR006667">
    <property type="entry name" value="SLC41_membr_dom"/>
</dbReference>
<dbReference type="InterPro" id="IPR038076">
    <property type="entry name" value="MgtE_N_sf"/>
</dbReference>
<dbReference type="EMBL" id="JACOQH010000011">
    <property type="protein sequence ID" value="MBC5754808.1"/>
    <property type="molecule type" value="Genomic_DNA"/>
</dbReference>
<organism evidence="11 12">
    <name type="scientific">Roseburia yibonii</name>
    <dbReference type="NCBI Taxonomy" id="2763063"/>
    <lineage>
        <taxon>Bacteria</taxon>
        <taxon>Bacillati</taxon>
        <taxon>Bacillota</taxon>
        <taxon>Clostridia</taxon>
        <taxon>Lachnospirales</taxon>
        <taxon>Lachnospiraceae</taxon>
        <taxon>Roseburia</taxon>
    </lineage>
</organism>
<evidence type="ECO:0000256" key="6">
    <source>
        <dbReference type="ARBA" id="ARBA00022989"/>
    </source>
</evidence>
<dbReference type="Pfam" id="PF01769">
    <property type="entry name" value="MgtE"/>
    <property type="match status" value="1"/>
</dbReference>
<evidence type="ECO:0000313" key="11">
    <source>
        <dbReference type="EMBL" id="MBC5754808.1"/>
    </source>
</evidence>
<dbReference type="SUPFAM" id="SSF54631">
    <property type="entry name" value="CBS-domain pair"/>
    <property type="match status" value="1"/>
</dbReference>
<dbReference type="Pfam" id="PF00571">
    <property type="entry name" value="CBS"/>
    <property type="match status" value="1"/>
</dbReference>
<keyword evidence="6 9" id="KW-1133">Transmembrane helix</keyword>
<comment type="subunit">
    <text evidence="9">Homodimer.</text>
</comment>
<dbReference type="NCBIfam" id="TIGR00400">
    <property type="entry name" value="mgtE"/>
    <property type="match status" value="1"/>
</dbReference>
<keyword evidence="4 9" id="KW-0812">Transmembrane</keyword>
<dbReference type="InterPro" id="IPR000644">
    <property type="entry name" value="CBS_dom"/>
</dbReference>
<dbReference type="Gene3D" id="1.25.60.10">
    <property type="entry name" value="MgtE N-terminal domain-like"/>
    <property type="match status" value="1"/>
</dbReference>
<dbReference type="InterPro" id="IPR006669">
    <property type="entry name" value="MgtE_transporter"/>
</dbReference>
<keyword evidence="12" id="KW-1185">Reference proteome</keyword>
<feature type="transmembrane region" description="Helical" evidence="9">
    <location>
        <begin position="280"/>
        <end position="300"/>
    </location>
</feature>
<keyword evidence="9" id="KW-0479">Metal-binding</keyword>
<dbReference type="SUPFAM" id="SSF158791">
    <property type="entry name" value="MgtE N-terminal domain-like"/>
    <property type="match status" value="1"/>
</dbReference>
<evidence type="ECO:0000256" key="1">
    <source>
        <dbReference type="ARBA" id="ARBA00004141"/>
    </source>
</evidence>
<dbReference type="Pfam" id="PF03448">
    <property type="entry name" value="MgtE_N"/>
    <property type="match status" value="1"/>
</dbReference>
<feature type="domain" description="CBS" evidence="10">
    <location>
        <begin position="134"/>
        <end position="197"/>
    </location>
</feature>
<evidence type="ECO:0000256" key="7">
    <source>
        <dbReference type="ARBA" id="ARBA00023136"/>
    </source>
</evidence>
<keyword evidence="7 9" id="KW-0472">Membrane</keyword>
<dbReference type="SMART" id="SM00924">
    <property type="entry name" value="MgtE_N"/>
    <property type="match status" value="1"/>
</dbReference>
<dbReference type="InterPro" id="IPR036739">
    <property type="entry name" value="SLC41_membr_dom_sf"/>
</dbReference>
<dbReference type="InterPro" id="IPR046342">
    <property type="entry name" value="CBS_dom_sf"/>
</dbReference>
<evidence type="ECO:0000256" key="2">
    <source>
        <dbReference type="ARBA" id="ARBA00009749"/>
    </source>
</evidence>
<feature type="transmembrane region" description="Helical" evidence="9">
    <location>
        <begin position="357"/>
        <end position="378"/>
    </location>
</feature>
<reference evidence="11 12" key="1">
    <citation type="submission" date="2020-08" db="EMBL/GenBank/DDBJ databases">
        <title>Genome public.</title>
        <authorList>
            <person name="Liu C."/>
            <person name="Sun Q."/>
        </authorList>
    </citation>
    <scope>NUCLEOTIDE SEQUENCE [LARGE SCALE GENOMIC DNA]</scope>
    <source>
        <strain evidence="11 12">BX0805</strain>
    </source>
</reference>
<comment type="similarity">
    <text evidence="2 9">Belongs to the SLC41A transporter family.</text>
</comment>
<keyword evidence="5 9" id="KW-0460">Magnesium</keyword>
<evidence type="ECO:0000259" key="10">
    <source>
        <dbReference type="PROSITE" id="PS51371"/>
    </source>
</evidence>
<keyword evidence="9" id="KW-1003">Cell membrane</keyword>
<dbReference type="PROSITE" id="PS51371">
    <property type="entry name" value="CBS"/>
    <property type="match status" value="2"/>
</dbReference>
<feature type="transmembrane region" description="Helical" evidence="9">
    <location>
        <begin position="384"/>
        <end position="411"/>
    </location>
</feature>
<comment type="subcellular location">
    <subcellularLocation>
        <location evidence="9">Cell membrane</location>
        <topology evidence="9">Multi-pass membrane protein</topology>
    </subcellularLocation>
    <subcellularLocation>
        <location evidence="1">Membrane</location>
        <topology evidence="1">Multi-pass membrane protein</topology>
    </subcellularLocation>
</comment>
<evidence type="ECO:0000256" key="3">
    <source>
        <dbReference type="ARBA" id="ARBA00022448"/>
    </source>
</evidence>
<comment type="caution">
    <text evidence="9">Lacks conserved residue(s) required for the propagation of feature annotation.</text>
</comment>
<evidence type="ECO:0000256" key="4">
    <source>
        <dbReference type="ARBA" id="ARBA00022692"/>
    </source>
</evidence>
<keyword evidence="8" id="KW-0129">CBS domain</keyword>
<dbReference type="Gene3D" id="1.10.357.20">
    <property type="entry name" value="SLC41 divalent cation transporters, integral membrane domain"/>
    <property type="match status" value="1"/>
</dbReference>
<dbReference type="InterPro" id="IPR006668">
    <property type="entry name" value="Mg_transptr_MgtE_intracell_dom"/>
</dbReference>